<proteinExistence type="predicted"/>
<gene>
    <name evidence="2" type="ORF">F8C67_03220</name>
</gene>
<feature type="signal peptide" evidence="1">
    <location>
        <begin position="1"/>
        <end position="18"/>
    </location>
</feature>
<keyword evidence="3" id="KW-1185">Reference proteome</keyword>
<evidence type="ECO:0000313" key="3">
    <source>
        <dbReference type="Proteomes" id="UP000468650"/>
    </source>
</evidence>
<accession>A0A6N6RMG6</accession>
<name>A0A6N6RMG6_9FLAO</name>
<protein>
    <submittedName>
        <fullName evidence="2">Porin family protein</fullName>
    </submittedName>
</protein>
<evidence type="ECO:0000313" key="2">
    <source>
        <dbReference type="EMBL" id="KAB2814771.1"/>
    </source>
</evidence>
<comment type="caution">
    <text evidence="2">The sequence shown here is derived from an EMBL/GenBank/DDBJ whole genome shotgun (WGS) entry which is preliminary data.</text>
</comment>
<sequence>MKLALLSLALCVSTFSFGQRSFMDMYFNQVQLHLNYSNPIDGNPAPGMGINAMHYFYKTEKYNLYLDFGYNLTGARNLDSTAIHFNSETDRLYDVTFYWHTVSMSLGYRRLIYGPIGGDFNAGWGVGTGTFSGEYTSGGQVRQDRFMKGSSSTWHLQAGLFYSFQWGSDQITIGANYRYANPQVGKGSVDTFRKFYPYGGPTSSFSLSFGYIFCDPPESDKEVMDPFQPF</sequence>
<dbReference type="AlphaFoldDB" id="A0A6N6RMG6"/>
<keyword evidence="1" id="KW-0732">Signal</keyword>
<dbReference type="RefSeq" id="WP_151666349.1">
    <property type="nucleotide sequence ID" value="NZ_WBVO01000001.1"/>
</dbReference>
<reference evidence="2 3" key="1">
    <citation type="submission" date="2019-09" db="EMBL/GenBank/DDBJ databases">
        <title>Genomes of family Cryomorphaceae.</title>
        <authorList>
            <person name="Bowman J.P."/>
        </authorList>
    </citation>
    <scope>NUCLEOTIDE SEQUENCE [LARGE SCALE GENOMIC DNA]</scope>
    <source>
        <strain evidence="2 3">LMG 25704</strain>
    </source>
</reference>
<dbReference type="EMBL" id="WBVO01000001">
    <property type="protein sequence ID" value="KAB2814771.1"/>
    <property type="molecule type" value="Genomic_DNA"/>
</dbReference>
<organism evidence="2 3">
    <name type="scientific">Phaeocystidibacter luteus</name>
    <dbReference type="NCBI Taxonomy" id="911197"/>
    <lineage>
        <taxon>Bacteria</taxon>
        <taxon>Pseudomonadati</taxon>
        <taxon>Bacteroidota</taxon>
        <taxon>Flavobacteriia</taxon>
        <taxon>Flavobacteriales</taxon>
        <taxon>Phaeocystidibacteraceae</taxon>
        <taxon>Phaeocystidibacter</taxon>
    </lineage>
</organism>
<dbReference type="Proteomes" id="UP000468650">
    <property type="component" value="Unassembled WGS sequence"/>
</dbReference>
<evidence type="ECO:0000256" key="1">
    <source>
        <dbReference type="SAM" id="SignalP"/>
    </source>
</evidence>
<feature type="chain" id="PRO_5027001187" evidence="1">
    <location>
        <begin position="19"/>
        <end position="230"/>
    </location>
</feature>